<protein>
    <recommendedName>
        <fullName evidence="2 5">Beta-lactamase</fullName>
        <ecNumber evidence="2 5">3.5.2.6</ecNumber>
    </recommendedName>
</protein>
<evidence type="ECO:0000256" key="1">
    <source>
        <dbReference type="ARBA" id="ARBA00007840"/>
    </source>
</evidence>
<evidence type="ECO:0000256" key="4">
    <source>
        <dbReference type="ARBA" id="ARBA00023251"/>
    </source>
</evidence>
<comment type="caution">
    <text evidence="7">The sequence shown here is derived from an EMBL/GenBank/DDBJ whole genome shotgun (WGS) entry which is preliminary data.</text>
</comment>
<reference evidence="7" key="1">
    <citation type="submission" date="2022-06" db="EMBL/GenBank/DDBJ databases">
        <title>Sphingomonas sp. nov. isolated from rhizosphere soil of tomato.</title>
        <authorList>
            <person name="Dong H."/>
            <person name="Gao R."/>
        </authorList>
    </citation>
    <scope>NUCLEOTIDE SEQUENCE</scope>
    <source>
        <strain evidence="7">MMSM24</strain>
    </source>
</reference>
<dbReference type="AlphaFoldDB" id="A0AA42CT44"/>
<dbReference type="GO" id="GO:0046677">
    <property type="term" value="P:response to antibiotic"/>
    <property type="evidence" value="ECO:0007669"/>
    <property type="project" value="UniProtKB-UniRule"/>
</dbReference>
<dbReference type="EMBL" id="JANFAV010000002">
    <property type="protein sequence ID" value="MCW6534033.1"/>
    <property type="molecule type" value="Genomic_DNA"/>
</dbReference>
<dbReference type="PANTHER" id="PTHR43283:SF3">
    <property type="entry name" value="BETA-LACTAMASE FAMILY PROTEIN (AFU_ORTHOLOGUE AFUA_5G07500)"/>
    <property type="match status" value="1"/>
</dbReference>
<organism evidence="7 8">
    <name type="scientific">Sphingomonas lycopersici</name>
    <dbReference type="NCBI Taxonomy" id="2951807"/>
    <lineage>
        <taxon>Bacteria</taxon>
        <taxon>Pseudomonadati</taxon>
        <taxon>Pseudomonadota</taxon>
        <taxon>Alphaproteobacteria</taxon>
        <taxon>Sphingomonadales</taxon>
        <taxon>Sphingomonadaceae</taxon>
        <taxon>Sphingomonas</taxon>
    </lineage>
</organism>
<dbReference type="Gene3D" id="3.40.710.10">
    <property type="entry name" value="DD-peptidase/beta-lactamase superfamily"/>
    <property type="match status" value="1"/>
</dbReference>
<evidence type="ECO:0000256" key="2">
    <source>
        <dbReference type="ARBA" id="ARBA00012865"/>
    </source>
</evidence>
<dbReference type="InterPro" id="IPR001586">
    <property type="entry name" value="Beta-lactam_class-C_AS"/>
</dbReference>
<keyword evidence="3 5" id="KW-0378">Hydrolase</keyword>
<keyword evidence="8" id="KW-1185">Reference proteome</keyword>
<dbReference type="InterPro" id="IPR012338">
    <property type="entry name" value="Beta-lactam/transpept-like"/>
</dbReference>
<evidence type="ECO:0000313" key="8">
    <source>
        <dbReference type="Proteomes" id="UP001165565"/>
    </source>
</evidence>
<comment type="similarity">
    <text evidence="1 5">Belongs to the class-C beta-lactamase family.</text>
</comment>
<dbReference type="GO" id="GO:0030288">
    <property type="term" value="C:outer membrane-bounded periplasmic space"/>
    <property type="evidence" value="ECO:0007669"/>
    <property type="project" value="InterPro"/>
</dbReference>
<feature type="domain" description="Beta-lactamase-related" evidence="6">
    <location>
        <begin position="62"/>
        <end position="379"/>
    </location>
</feature>
<dbReference type="PROSITE" id="PS00336">
    <property type="entry name" value="BETA_LACTAMASE_C"/>
    <property type="match status" value="1"/>
</dbReference>
<dbReference type="GO" id="GO:0008800">
    <property type="term" value="F:beta-lactamase activity"/>
    <property type="evidence" value="ECO:0007669"/>
    <property type="project" value="UniProtKB-UniRule"/>
</dbReference>
<gene>
    <name evidence="7" type="ORF">NEE01_04470</name>
</gene>
<name>A0AA42CT44_9SPHN</name>
<dbReference type="EC" id="3.5.2.6" evidence="2 5"/>
<dbReference type="InterPro" id="IPR001466">
    <property type="entry name" value="Beta-lactam-related"/>
</dbReference>
<evidence type="ECO:0000256" key="5">
    <source>
        <dbReference type="RuleBase" id="RU361140"/>
    </source>
</evidence>
<evidence type="ECO:0000259" key="6">
    <source>
        <dbReference type="Pfam" id="PF00144"/>
    </source>
</evidence>
<dbReference type="Pfam" id="PF00144">
    <property type="entry name" value="Beta-lactamase"/>
    <property type="match status" value="1"/>
</dbReference>
<evidence type="ECO:0000313" key="7">
    <source>
        <dbReference type="EMBL" id="MCW6534033.1"/>
    </source>
</evidence>
<accession>A0AA42CT44</accession>
<dbReference type="GO" id="GO:0017001">
    <property type="term" value="P:antibiotic catabolic process"/>
    <property type="evidence" value="ECO:0007669"/>
    <property type="project" value="InterPro"/>
</dbReference>
<sequence length="573" mass="60953">MTNIERESMISSRREALGLGVAGMMVSALPGIARAATPATLEIKSKGQDYAAALDKLRDYAAAELAAVGQPGMTIGIVDADGFAATIALGWADVENKVPVRADHLFEIGSISKSISALCIHALADEGRLDLNLPISHYLDGVPLPDVPITTQQLLNHAAGFAHDAPVFPVSPDGRLWNGFAPGSHASYSNIGYLLLGLIITRVTGRPHPEVIRERVLVPLGMTDATAHLLAADRKRYATGYVPMIEDRPVMTQSPMVSGLLAEGDFASGAVAASSNAMLGYLRYVLALGRGTGAPIMSDAHAKALLANDMELDEFGPGARYASGFAKVKIDGKPVLHHTGGMELFTSSFHVDPVAGVGCFASVNGRVGPYRPRKTTAYAIELLRAVRDGNPLPAAPDPLAYRKVDKPAPLLGRWFGPEGRSFELKAAPGGVRLVAGGSEGRVELSGENELATDHPLFDRHLLTFEMKGDRATGLWWGEQWFSRTGAPEQPAADPALKPLAGVYTTGNTAERVTLLARGRALHLEGVGELVRRPGGFWSPKKDVGGVTRLWFDKVVNGAPYQVSFCGMPLPRLS</sequence>
<dbReference type="InterPro" id="IPR050789">
    <property type="entry name" value="Diverse_Enzym_Activities"/>
</dbReference>
<dbReference type="SUPFAM" id="SSF56601">
    <property type="entry name" value="beta-lactamase/transpeptidase-like"/>
    <property type="match status" value="1"/>
</dbReference>
<comment type="catalytic activity">
    <reaction evidence="5">
        <text>a beta-lactam + H2O = a substituted beta-amino acid</text>
        <dbReference type="Rhea" id="RHEA:20401"/>
        <dbReference type="ChEBI" id="CHEBI:15377"/>
        <dbReference type="ChEBI" id="CHEBI:35627"/>
        <dbReference type="ChEBI" id="CHEBI:140347"/>
        <dbReference type="EC" id="3.5.2.6"/>
    </reaction>
</comment>
<dbReference type="Proteomes" id="UP001165565">
    <property type="component" value="Unassembled WGS sequence"/>
</dbReference>
<keyword evidence="4 5" id="KW-0046">Antibiotic resistance</keyword>
<dbReference type="PANTHER" id="PTHR43283">
    <property type="entry name" value="BETA-LACTAMASE-RELATED"/>
    <property type="match status" value="1"/>
</dbReference>
<proteinExistence type="inferred from homology"/>
<evidence type="ECO:0000256" key="3">
    <source>
        <dbReference type="ARBA" id="ARBA00022801"/>
    </source>
</evidence>